<dbReference type="RefSeq" id="XP_027618254.1">
    <property type="nucleotide sequence ID" value="XM_027762453.1"/>
</dbReference>
<dbReference type="PANTHER" id="PTHR38248:SF2">
    <property type="entry name" value="FUNK1 11"/>
    <property type="match status" value="1"/>
</dbReference>
<feature type="compositionally biased region" description="Basic and acidic residues" evidence="1">
    <location>
        <begin position="1640"/>
        <end position="1651"/>
    </location>
</feature>
<sequence length="1667" mass="187529">MAGVGRVFEIPVKAFMNEFVPGPHLTFSKKDTGKWKGKFKAVKSKKKEAEIYPDFCETVNFILGKANCRPLIACDTADWPDKTEGMAKLMGHSSKVRPSISIYQNTPEAARDYVLSNAELEGFLCSKHRKRQLARVSWQHLCVPIELKIDHTLSAFEFLEPEKNSPVRSEDTMEQIADYVSRILLAQHREFCLMVYIFKSLARLVRWDRVGAIVSEPFSYVKGRALQTFFYRVGHMSDAELGYDPTVVAATPAEVKLMTSCRDKLNDYHKQCLDEVMSPNCHIHKVTVYAKDLVDSEALRKAARSTADSASGSDSDSPSFSCSASVNDNSMPASEVLPASNTPLSSDDMTIAKPVRHFLIGRPQFAARSPTGRATRRYMAYDMETGRLVFLKDTWRPNSSKTHPEREVYERLYKHDVSNIATLLCGGDVGSTRNKPQRTRTQESGGSLLGRIHYRLVVKEVGRPFDDHKDCEEMIRVIYCALDARCQAWEKARVLHRDVSIGNILADEDPDDPGYGVGPGSIKGFLNDLDLCKYEDELDSGGTPQKTRSGTWQFMSALLLQFPKKRHEVSDDLESFMHVVNWLALKWYRHRLRLTTTLQQHIADTYNKRSLFDGYDVGGHQKLQQIRIGEVPFMLSVKGGLSSLLEKLMELCHEHYKTVDMAALRLRKTQPETPQPVPRQRRKRIFNLRLQLEESDLEDSSPVTPVADKRTAGDSKVPRATLSTHRLIMDAFADVLEDSAYEWVTDKIENQFASFGPAASSFRTATVSNSKATASNSKATASNSKATPSNSKATPSNSKAAAADEPGPPPTTPPLRPEPSAQDVPEIKSTPRSGKPSSRQQFSAKQDTVLALRLALGDEMAERVFEIPVEKFMDEFVPGRNWTLPRKETGKWKSKFKDVDQITKESLMYPGFCEAVNLVLNKFRANRLIARDTADWGDKTEDGAKLMGPSSVVRPDVSIYRNTPEAVRDYELTAADVEGSKCAKDRHKHLARVCWQRLCIPIELKIDHTLSAFEFLKPEKKSPVRSVNAMGQIADYASKVLLAQHREFCFMVYVYRYSARLVRWDRVGAIVSEPFNYVTDGTLQTFIYRVGHMSHAQLGYDPTVVAATPAEVSLMASCRGRLNDYHQQCLAEAMSPKWPIYKVAFYAKDLVDSEALRKDARSAGQSMPTSNSTPQSPSDSASLDDSAALPSEASNSSLHPDNTSTSEPVRYFLIGRPRFAAHSPTGRATRGYVAYDMETGRLAFLKDTWRPDSSKIHPEREVYERLYKHDVSNIATLLCGGDVGQTSDHLQRTRTQEFGGSLLGRIHYRLVVKEVGRPLDDHEDSEEMIGVIYCALDAHCQAWEKAHVLHRDVSIGNILADEDPDDPGYHGVGERLIKGFLNDWDLCKYEDELDSGPTQKTRSGTWQFMSALLLQFPRKRYEVSDDLESFMHVVNWLALKWYRHSLRTDDSLQKHIADTYDQWSRVDGYDLGGHEKLQQIEIGRVPFILSVKGGLSSLLEKLMELCHEHYKTVDMAALKLRKAQPETPQPAPLRRRRRIMNLQLEESDPEDLSPVAPAADSLVPRATLSTHRLIKGAFTVVLKDSAYEWVTDKVDNQFASFAPVRNSVSVGSRESKGKSCNSFLGERPKRARKTPSTHTRSMETRSMRRMVDSGLGSVLPSVPEEVE</sequence>
<feature type="region of interest" description="Disordered" evidence="1">
    <location>
        <begin position="305"/>
        <end position="325"/>
    </location>
</feature>
<feature type="region of interest" description="Disordered" evidence="1">
    <location>
        <begin position="1158"/>
        <end position="1204"/>
    </location>
</feature>
<feature type="region of interest" description="Disordered" evidence="1">
    <location>
        <begin position="696"/>
        <end position="717"/>
    </location>
</feature>
<dbReference type="GO" id="GO:0004672">
    <property type="term" value="F:protein kinase activity"/>
    <property type="evidence" value="ECO:0007669"/>
    <property type="project" value="InterPro"/>
</dbReference>
<dbReference type="InterPro" id="IPR000719">
    <property type="entry name" value="Prot_kinase_dom"/>
</dbReference>
<comment type="caution">
    <text evidence="3">The sequence shown here is derived from an EMBL/GenBank/DDBJ whole genome shotgun (WGS) entry which is preliminary data.</text>
</comment>
<dbReference type="GeneID" id="38784258"/>
<gene>
    <name evidence="3" type="ORF">SCP_1100160</name>
</gene>
<accession>A0A401GYV8</accession>
<keyword evidence="4" id="KW-1185">Reference proteome</keyword>
<organism evidence="3 4">
    <name type="scientific">Sparassis crispa</name>
    <dbReference type="NCBI Taxonomy" id="139825"/>
    <lineage>
        <taxon>Eukaryota</taxon>
        <taxon>Fungi</taxon>
        <taxon>Dikarya</taxon>
        <taxon>Basidiomycota</taxon>
        <taxon>Agaricomycotina</taxon>
        <taxon>Agaricomycetes</taxon>
        <taxon>Polyporales</taxon>
        <taxon>Sparassidaceae</taxon>
        <taxon>Sparassis</taxon>
    </lineage>
</organism>
<protein>
    <recommendedName>
        <fullName evidence="2">Protein kinase domain-containing protein</fullName>
    </recommendedName>
</protein>
<dbReference type="OrthoDB" id="2791154at2759"/>
<feature type="region of interest" description="Disordered" evidence="1">
    <location>
        <begin position="1609"/>
        <end position="1667"/>
    </location>
</feature>
<dbReference type="Gene3D" id="1.10.510.10">
    <property type="entry name" value="Transferase(Phosphotransferase) domain 1"/>
    <property type="match status" value="1"/>
</dbReference>
<feature type="region of interest" description="Disordered" evidence="1">
    <location>
        <begin position="769"/>
        <end position="844"/>
    </location>
</feature>
<dbReference type="InParanoid" id="A0A401GYV8"/>
<feature type="compositionally biased region" description="Basic and acidic residues" evidence="1">
    <location>
        <begin position="707"/>
        <end position="717"/>
    </location>
</feature>
<dbReference type="Proteomes" id="UP000287166">
    <property type="component" value="Unassembled WGS sequence"/>
</dbReference>
<dbReference type="InterPro" id="IPR040976">
    <property type="entry name" value="Pkinase_fungal"/>
</dbReference>
<feature type="compositionally biased region" description="Polar residues" evidence="1">
    <location>
        <begin position="1609"/>
        <end position="1622"/>
    </location>
</feature>
<dbReference type="EMBL" id="BFAD01000011">
    <property type="protein sequence ID" value="GBE87341.1"/>
    <property type="molecule type" value="Genomic_DNA"/>
</dbReference>
<evidence type="ECO:0000313" key="3">
    <source>
        <dbReference type="EMBL" id="GBE87341.1"/>
    </source>
</evidence>
<feature type="compositionally biased region" description="Polar residues" evidence="1">
    <location>
        <begin position="1163"/>
        <end position="1175"/>
    </location>
</feature>
<evidence type="ECO:0000256" key="1">
    <source>
        <dbReference type="SAM" id="MobiDB-lite"/>
    </source>
</evidence>
<dbReference type="PANTHER" id="PTHR38248">
    <property type="entry name" value="FUNK1 6"/>
    <property type="match status" value="1"/>
</dbReference>
<dbReference type="PROSITE" id="PS50011">
    <property type="entry name" value="PROTEIN_KINASE_DOM"/>
    <property type="match status" value="1"/>
</dbReference>
<feature type="domain" description="Protein kinase" evidence="2">
    <location>
        <begin position="1219"/>
        <end position="1574"/>
    </location>
</feature>
<reference evidence="3 4" key="1">
    <citation type="journal article" date="2018" name="Sci. Rep.">
        <title>Genome sequence of the cauliflower mushroom Sparassis crispa (Hanabiratake) and its association with beneficial usage.</title>
        <authorList>
            <person name="Kiyama R."/>
            <person name="Furutani Y."/>
            <person name="Kawaguchi K."/>
            <person name="Nakanishi T."/>
        </authorList>
    </citation>
    <scope>NUCLEOTIDE SEQUENCE [LARGE SCALE GENOMIC DNA]</scope>
</reference>
<evidence type="ECO:0000313" key="4">
    <source>
        <dbReference type="Proteomes" id="UP000287166"/>
    </source>
</evidence>
<feature type="compositionally biased region" description="Low complexity" evidence="1">
    <location>
        <begin position="1176"/>
        <end position="1194"/>
    </location>
</feature>
<proteinExistence type="predicted"/>
<feature type="compositionally biased region" description="Polar residues" evidence="1">
    <location>
        <begin position="1195"/>
        <end position="1204"/>
    </location>
</feature>
<dbReference type="SUPFAM" id="SSF56112">
    <property type="entry name" value="Protein kinase-like (PK-like)"/>
    <property type="match status" value="2"/>
</dbReference>
<dbReference type="GO" id="GO:0005524">
    <property type="term" value="F:ATP binding"/>
    <property type="evidence" value="ECO:0007669"/>
    <property type="project" value="InterPro"/>
</dbReference>
<dbReference type="InterPro" id="IPR011009">
    <property type="entry name" value="Kinase-like_dom_sf"/>
</dbReference>
<dbReference type="Pfam" id="PF17667">
    <property type="entry name" value="Pkinase_fungal"/>
    <property type="match status" value="4"/>
</dbReference>
<feature type="compositionally biased region" description="Polar residues" evidence="1">
    <location>
        <begin position="830"/>
        <end position="844"/>
    </location>
</feature>
<evidence type="ECO:0000259" key="2">
    <source>
        <dbReference type="PROSITE" id="PS50011"/>
    </source>
</evidence>
<feature type="compositionally biased region" description="Pro residues" evidence="1">
    <location>
        <begin position="806"/>
        <end position="817"/>
    </location>
</feature>
<name>A0A401GYV8_9APHY</name>
<feature type="compositionally biased region" description="Low complexity" evidence="1">
    <location>
        <begin position="769"/>
        <end position="793"/>
    </location>
</feature>